<dbReference type="Gene3D" id="1.10.10.60">
    <property type="entry name" value="Homeodomain-like"/>
    <property type="match status" value="2"/>
</dbReference>
<dbReference type="CDD" id="cd17536">
    <property type="entry name" value="REC_YesN-like"/>
    <property type="match status" value="1"/>
</dbReference>
<accession>A0ABN7RTI8</accession>
<protein>
    <submittedName>
        <fullName evidence="7">Two component transcriptional regulator, AraC family YesN4</fullName>
    </submittedName>
</protein>
<dbReference type="InterPro" id="IPR018060">
    <property type="entry name" value="HTH_AraC"/>
</dbReference>
<evidence type="ECO:0000313" key="8">
    <source>
        <dbReference type="Proteomes" id="UP000681526"/>
    </source>
</evidence>
<dbReference type="InterPro" id="IPR020449">
    <property type="entry name" value="Tscrpt_reg_AraC-type_HTH"/>
</dbReference>
<dbReference type="Pfam" id="PF00072">
    <property type="entry name" value="Response_reg"/>
    <property type="match status" value="1"/>
</dbReference>
<comment type="caution">
    <text evidence="7">The sequence shown here is derived from an EMBL/GenBank/DDBJ whole genome shotgun (WGS) entry which is preliminary data.</text>
</comment>
<feature type="modified residue" description="4-aspartylphosphate" evidence="4">
    <location>
        <position position="55"/>
    </location>
</feature>
<dbReference type="SUPFAM" id="SSF46689">
    <property type="entry name" value="Homeodomain-like"/>
    <property type="match status" value="2"/>
</dbReference>
<dbReference type="InterPro" id="IPR009057">
    <property type="entry name" value="Homeodomain-like_sf"/>
</dbReference>
<dbReference type="Pfam" id="PF12833">
    <property type="entry name" value="HTH_18"/>
    <property type="match status" value="1"/>
</dbReference>
<evidence type="ECO:0000313" key="7">
    <source>
        <dbReference type="EMBL" id="CAG5080166.1"/>
    </source>
</evidence>
<keyword evidence="4" id="KW-0597">Phosphoprotein</keyword>
<dbReference type="RefSeq" id="WP_213483557.1">
    <property type="nucleotide sequence ID" value="NZ_CAJRAY010000018.1"/>
</dbReference>
<evidence type="ECO:0000256" key="4">
    <source>
        <dbReference type="PROSITE-ProRule" id="PRU00169"/>
    </source>
</evidence>
<dbReference type="SMART" id="SM00342">
    <property type="entry name" value="HTH_ARAC"/>
    <property type="match status" value="1"/>
</dbReference>
<feature type="domain" description="Response regulatory" evidence="6">
    <location>
        <begin position="3"/>
        <end position="120"/>
    </location>
</feature>
<dbReference type="InterPro" id="IPR018062">
    <property type="entry name" value="HTH_AraC-typ_CS"/>
</dbReference>
<dbReference type="SUPFAM" id="SSF52172">
    <property type="entry name" value="CheY-like"/>
    <property type="match status" value="1"/>
</dbReference>
<dbReference type="InterPro" id="IPR011006">
    <property type="entry name" value="CheY-like_superfamily"/>
</dbReference>
<dbReference type="InterPro" id="IPR001789">
    <property type="entry name" value="Sig_transdc_resp-reg_receiver"/>
</dbReference>
<keyword evidence="1" id="KW-0805">Transcription regulation</keyword>
<evidence type="ECO:0000256" key="3">
    <source>
        <dbReference type="ARBA" id="ARBA00023163"/>
    </source>
</evidence>
<name>A0ABN7RTI8_THEXY</name>
<evidence type="ECO:0000256" key="1">
    <source>
        <dbReference type="ARBA" id="ARBA00023015"/>
    </source>
</evidence>
<dbReference type="PANTHER" id="PTHR43280">
    <property type="entry name" value="ARAC-FAMILY TRANSCRIPTIONAL REGULATOR"/>
    <property type="match status" value="1"/>
</dbReference>
<organism evidence="7 8">
    <name type="scientific">Thermobacillus xylanilyticus</name>
    <dbReference type="NCBI Taxonomy" id="76633"/>
    <lineage>
        <taxon>Bacteria</taxon>
        <taxon>Bacillati</taxon>
        <taxon>Bacillota</taxon>
        <taxon>Bacilli</taxon>
        <taxon>Bacillales</taxon>
        <taxon>Paenibacillaceae</taxon>
        <taxon>Thermobacillus</taxon>
    </lineage>
</organism>
<dbReference type="PANTHER" id="PTHR43280:SF10">
    <property type="entry name" value="REGULATORY PROTEIN POCR"/>
    <property type="match status" value="1"/>
</dbReference>
<proteinExistence type="predicted"/>
<evidence type="ECO:0000259" key="5">
    <source>
        <dbReference type="PROSITE" id="PS01124"/>
    </source>
</evidence>
<evidence type="ECO:0000256" key="2">
    <source>
        <dbReference type="ARBA" id="ARBA00023125"/>
    </source>
</evidence>
<dbReference type="EMBL" id="CAJRAY010000018">
    <property type="protein sequence ID" value="CAG5080166.1"/>
    <property type="molecule type" value="Genomic_DNA"/>
</dbReference>
<dbReference type="PROSITE" id="PS50110">
    <property type="entry name" value="RESPONSE_REGULATORY"/>
    <property type="match status" value="1"/>
</dbReference>
<keyword evidence="2" id="KW-0238">DNA-binding</keyword>
<dbReference type="PROSITE" id="PS01124">
    <property type="entry name" value="HTH_ARAC_FAMILY_2"/>
    <property type="match status" value="1"/>
</dbReference>
<reference evidence="7 8" key="1">
    <citation type="submission" date="2021-04" db="EMBL/GenBank/DDBJ databases">
        <authorList>
            <person name="Rakotoarivonina H."/>
        </authorList>
    </citation>
    <scope>NUCLEOTIDE SEQUENCE [LARGE SCALE GENOMIC DNA]</scope>
    <source>
        <strain evidence="7 8">XE</strain>
    </source>
</reference>
<feature type="domain" description="HTH araC/xylS-type" evidence="5">
    <location>
        <begin position="435"/>
        <end position="534"/>
    </location>
</feature>
<evidence type="ECO:0000259" key="6">
    <source>
        <dbReference type="PROSITE" id="PS50110"/>
    </source>
</evidence>
<keyword evidence="8" id="KW-1185">Reference proteome</keyword>
<gene>
    <name evidence="7" type="primary">txxe 764-yesN4</name>
    <name evidence="7" type="ORF">TXXE_03950</name>
</gene>
<keyword evidence="3" id="KW-0804">Transcription</keyword>
<dbReference type="SMART" id="SM00448">
    <property type="entry name" value="REC"/>
    <property type="match status" value="1"/>
</dbReference>
<sequence>MCRILLVDDEVHAVRGLQAGVRWETLGIREVCTAHSLKQAQEVFSHTSIDVMICDIEMPNGSGLDLLAWVREHRPETVTVFLTCHSEFAFAQRALQLHCFDYLLKPVDYGDLESVVSRALEKRRKERERIMLEETSRRYARLWEEYRPMRKELFWKDIVEKTVPSVPDKIREHAERRHVLHNSLTRHVPVYIRVQRWHVTLSERDERIMEYALRKAAEEKLCGNLPDAAIVRVGNGEMLVLIPSGESCDEQAAVRLQRDCQEFIQSCRLYFRCELCGYIGKPVQSHEMAEMYRRLQQMDRDNVTRVNEAILLVDHNGAPKPIEPLPIELWVEWLKAGEKKRLLDDLARYLEDARERRTLDASRLQRIYQDFVQAVFFVLYWKGLQAHEVFDGNLLTDRPDEVLRSVHTFREWAGLVVEVAVDRLHHDEANRSVIERAKQYIRQQLGEQELSREQIARHVYLNPDYLTRLFKKETGMSISDYLQQQRIEYAKHLLTHSDQPVSAVALSAGYANLSYFSTLFKKTTGLTPVEFRRQMRHTG</sequence>
<dbReference type="PRINTS" id="PR00032">
    <property type="entry name" value="HTHARAC"/>
</dbReference>
<dbReference type="Proteomes" id="UP000681526">
    <property type="component" value="Unassembled WGS sequence"/>
</dbReference>
<dbReference type="PROSITE" id="PS00041">
    <property type="entry name" value="HTH_ARAC_FAMILY_1"/>
    <property type="match status" value="1"/>
</dbReference>
<dbReference type="Gene3D" id="3.40.50.2300">
    <property type="match status" value="1"/>
</dbReference>